<proteinExistence type="predicted"/>
<reference evidence="2 3" key="1">
    <citation type="submission" date="2018-06" db="EMBL/GenBank/DDBJ databases">
        <title>Whole genome sequencing of four bacterial strains from South Shetland trench revealing bio-synthetic gene clusters.</title>
        <authorList>
            <person name="Abdel-Mageed W.M."/>
            <person name="Lehri B."/>
            <person name="Jarmusch S.A."/>
            <person name="Miranda K."/>
            <person name="Goodfellow M."/>
            <person name="Jaspars M."/>
            <person name="Karlyshev A.V."/>
        </authorList>
    </citation>
    <scope>NUCLEOTIDE SEQUENCE [LARGE SCALE GENOMIC DNA]</scope>
    <source>
        <strain evidence="2 3">SST1</strain>
    </source>
</reference>
<feature type="compositionally biased region" description="Basic residues" evidence="1">
    <location>
        <begin position="241"/>
        <end position="253"/>
    </location>
</feature>
<dbReference type="EMBL" id="QNTT01000010">
    <property type="protein sequence ID" value="RBA38207.1"/>
    <property type="molecule type" value="Genomic_DNA"/>
</dbReference>
<feature type="compositionally biased region" description="Basic and acidic residues" evidence="1">
    <location>
        <begin position="212"/>
        <end position="224"/>
    </location>
</feature>
<evidence type="ECO:0000256" key="1">
    <source>
        <dbReference type="SAM" id="MobiDB-lite"/>
    </source>
</evidence>
<sequence length="265" mass="28644">MRGAEDALEVGGQAGVPLFEQGEDATTVVVGHDDRQVVGVPLPRAEQQAGHVVQEGQVPQQRDGPPRRRQRDPDRGGDRAVDPRRPAVGVHRHIRIERAHERQVPHGIGGAHHEVVPGPDAAGHGTRHVQSRRRTGLEMPVQQPVHGGAGTGVGAGRGLGPLGVHAPPGEDGVGELGGATGRVGRARAGVEDHEVDVRVRQQARDGAVQRRPPGDHHLLGPQRRDRQRVHRVQRDGGAGLGHRRHRHQPRHRCRPDPPRRPTWGA</sequence>
<evidence type="ECO:0000313" key="3">
    <source>
        <dbReference type="Proteomes" id="UP000252187"/>
    </source>
</evidence>
<comment type="caution">
    <text evidence="2">The sequence shown here is derived from an EMBL/GenBank/DDBJ whole genome shotgun (WGS) entry which is preliminary data.</text>
</comment>
<feature type="region of interest" description="Disordered" evidence="1">
    <location>
        <begin position="202"/>
        <end position="265"/>
    </location>
</feature>
<feature type="compositionally biased region" description="Basic and acidic residues" evidence="1">
    <location>
        <begin position="71"/>
        <end position="85"/>
    </location>
</feature>
<accession>A0A365PBZ6</accession>
<name>A0A365PBZ6_9ACTN</name>
<dbReference type="AlphaFoldDB" id="A0A365PBZ6"/>
<feature type="region of interest" description="Disordered" evidence="1">
    <location>
        <begin position="39"/>
        <end position="88"/>
    </location>
</feature>
<protein>
    <submittedName>
        <fullName evidence="2">Uncharacterized protein</fullName>
    </submittedName>
</protein>
<gene>
    <name evidence="2" type="ORF">DQ226_05765</name>
</gene>
<evidence type="ECO:0000313" key="2">
    <source>
        <dbReference type="EMBL" id="RBA38207.1"/>
    </source>
</evidence>
<organism evidence="2 3">
    <name type="scientific">Dietzia maris</name>
    <dbReference type="NCBI Taxonomy" id="37915"/>
    <lineage>
        <taxon>Bacteria</taxon>
        <taxon>Bacillati</taxon>
        <taxon>Actinomycetota</taxon>
        <taxon>Actinomycetes</taxon>
        <taxon>Mycobacteriales</taxon>
        <taxon>Dietziaceae</taxon>
        <taxon>Dietzia</taxon>
    </lineage>
</organism>
<dbReference type="Proteomes" id="UP000252187">
    <property type="component" value="Unassembled WGS sequence"/>
</dbReference>